<proteinExistence type="predicted"/>
<evidence type="ECO:0000313" key="3">
    <source>
        <dbReference type="Proteomes" id="UP000499080"/>
    </source>
</evidence>
<organism evidence="2 3">
    <name type="scientific">Araneus ventricosus</name>
    <name type="common">Orbweaver spider</name>
    <name type="synonym">Epeira ventricosa</name>
    <dbReference type="NCBI Taxonomy" id="182803"/>
    <lineage>
        <taxon>Eukaryota</taxon>
        <taxon>Metazoa</taxon>
        <taxon>Ecdysozoa</taxon>
        <taxon>Arthropoda</taxon>
        <taxon>Chelicerata</taxon>
        <taxon>Arachnida</taxon>
        <taxon>Araneae</taxon>
        <taxon>Araneomorphae</taxon>
        <taxon>Entelegynae</taxon>
        <taxon>Araneoidea</taxon>
        <taxon>Araneidae</taxon>
        <taxon>Araneus</taxon>
    </lineage>
</organism>
<name>A0A4Y2LU55_ARAVE</name>
<keyword evidence="3" id="KW-1185">Reference proteome</keyword>
<evidence type="ECO:0000313" key="2">
    <source>
        <dbReference type="EMBL" id="GBN18341.1"/>
    </source>
</evidence>
<dbReference type="EMBL" id="BGPR01006366">
    <property type="protein sequence ID" value="GBN18341.1"/>
    <property type="molecule type" value="Genomic_DNA"/>
</dbReference>
<dbReference type="AlphaFoldDB" id="A0A4Y2LU55"/>
<protein>
    <submittedName>
        <fullName evidence="2">Uncharacterized protein</fullName>
    </submittedName>
</protein>
<evidence type="ECO:0000256" key="1">
    <source>
        <dbReference type="SAM" id="MobiDB-lite"/>
    </source>
</evidence>
<comment type="caution">
    <text evidence="2">The sequence shown here is derived from an EMBL/GenBank/DDBJ whole genome shotgun (WGS) entry which is preliminary data.</text>
</comment>
<reference evidence="2 3" key="1">
    <citation type="journal article" date="2019" name="Sci. Rep.">
        <title>Orb-weaving spider Araneus ventricosus genome elucidates the spidroin gene catalogue.</title>
        <authorList>
            <person name="Kono N."/>
            <person name="Nakamura H."/>
            <person name="Ohtoshi R."/>
            <person name="Moran D.A.P."/>
            <person name="Shinohara A."/>
            <person name="Yoshida Y."/>
            <person name="Fujiwara M."/>
            <person name="Mori M."/>
            <person name="Tomita M."/>
            <person name="Arakawa K."/>
        </authorList>
    </citation>
    <scope>NUCLEOTIDE SEQUENCE [LARGE SCALE GENOMIC DNA]</scope>
</reference>
<gene>
    <name evidence="2" type="ORF">AVEN_125161_1</name>
</gene>
<dbReference type="Proteomes" id="UP000499080">
    <property type="component" value="Unassembled WGS sequence"/>
</dbReference>
<accession>A0A4Y2LU55</accession>
<feature type="region of interest" description="Disordered" evidence="1">
    <location>
        <begin position="75"/>
        <end position="100"/>
    </location>
</feature>
<sequence>MSNFHGLLIQSLNSTAYVLRRPPRAKFAGELNCTNFPRHVIFLRGAENSTCGVWDSSHPPSQPQCPQTDPFLKHTQQGLKDKHGPLRVDPPLLSPFGKYG</sequence>